<comment type="caution">
    <text evidence="3">The sequence shown here is derived from an EMBL/GenBank/DDBJ whole genome shotgun (WGS) entry which is preliminary data.</text>
</comment>
<feature type="domain" description="Glycosyl transferase family 1" evidence="2">
    <location>
        <begin position="240"/>
        <end position="392"/>
    </location>
</feature>
<dbReference type="PANTHER" id="PTHR46401">
    <property type="entry name" value="GLYCOSYLTRANSFERASE WBBK-RELATED"/>
    <property type="match status" value="1"/>
</dbReference>
<name>A0A1F8BPS4_9BACT</name>
<dbReference type="AlphaFoldDB" id="A0A1F8BPS4"/>
<proteinExistence type="predicted"/>
<keyword evidence="1" id="KW-0808">Transferase</keyword>
<dbReference type="EMBL" id="MGHF01000001">
    <property type="protein sequence ID" value="OGM65288.1"/>
    <property type="molecule type" value="Genomic_DNA"/>
</dbReference>
<evidence type="ECO:0000259" key="2">
    <source>
        <dbReference type="Pfam" id="PF00534"/>
    </source>
</evidence>
<evidence type="ECO:0000313" key="4">
    <source>
        <dbReference type="Proteomes" id="UP000177082"/>
    </source>
</evidence>
<evidence type="ECO:0000256" key="1">
    <source>
        <dbReference type="ARBA" id="ARBA00022679"/>
    </source>
</evidence>
<dbReference type="Proteomes" id="UP000177082">
    <property type="component" value="Unassembled WGS sequence"/>
</dbReference>
<sequence length="426" mass="49628">MIKVSLARLKLFTIKRPVKHPFVHQNKSVNKRFVKPSLIWYYPHLKLWQGGTRYIADLSAKLKDKYKINIVTSSTNQQLTKYFQDKGVFIINLNIPSTNSPFFWILSPLWIVIAIIKTLSIKADIYVATLFPSTVIMAFCSLIKDLPLIHFCYEPVPWIHNNNYISQHKLINRFIFTVISICFKKIDVWSTRKAKVTITLDEYKSKLIKDVYQVNPKVISVGIDSRHFRPINNKNNIYFNRYKDKMIILHSTDYTPIKRTNEVLRIFSIVKKVVNDSHLLITSTRTGVREEKELITLSRSLGIDSSTEFLGTIEYNKLPHIYNIAKCYLSLSTEPMTATNLPVKEALMCGTFAVRTKTGTDDVINNKTGYIVDPNNQTDLVRKISLLLNRPDRSIKEKIKIRNTIINKYRWINVAQRFERHIKPYL</sequence>
<dbReference type="GO" id="GO:0016757">
    <property type="term" value="F:glycosyltransferase activity"/>
    <property type="evidence" value="ECO:0007669"/>
    <property type="project" value="InterPro"/>
</dbReference>
<reference evidence="3 4" key="1">
    <citation type="journal article" date="2016" name="Nat. Commun.">
        <title>Thousands of microbial genomes shed light on interconnected biogeochemical processes in an aquifer system.</title>
        <authorList>
            <person name="Anantharaman K."/>
            <person name="Brown C.T."/>
            <person name="Hug L.A."/>
            <person name="Sharon I."/>
            <person name="Castelle C.J."/>
            <person name="Probst A.J."/>
            <person name="Thomas B.C."/>
            <person name="Singh A."/>
            <person name="Wilkins M.J."/>
            <person name="Karaoz U."/>
            <person name="Brodie E.L."/>
            <person name="Williams K.H."/>
            <person name="Hubbard S.S."/>
            <person name="Banfield J.F."/>
        </authorList>
    </citation>
    <scope>NUCLEOTIDE SEQUENCE [LARGE SCALE GENOMIC DNA]</scope>
</reference>
<dbReference type="PANTHER" id="PTHR46401:SF2">
    <property type="entry name" value="GLYCOSYLTRANSFERASE WBBK-RELATED"/>
    <property type="match status" value="1"/>
</dbReference>
<evidence type="ECO:0000313" key="3">
    <source>
        <dbReference type="EMBL" id="OGM65288.1"/>
    </source>
</evidence>
<dbReference type="Gene3D" id="3.40.50.2000">
    <property type="entry name" value="Glycogen Phosphorylase B"/>
    <property type="match status" value="2"/>
</dbReference>
<organism evidence="3 4">
    <name type="scientific">Candidatus Woesebacteria bacterium RIFCSPLOWO2_01_FULL_39_21</name>
    <dbReference type="NCBI Taxonomy" id="1802519"/>
    <lineage>
        <taxon>Bacteria</taxon>
        <taxon>Candidatus Woeseibacteriota</taxon>
    </lineage>
</organism>
<accession>A0A1F8BPS4</accession>
<dbReference type="InterPro" id="IPR001296">
    <property type="entry name" value="Glyco_trans_1"/>
</dbReference>
<protein>
    <recommendedName>
        <fullName evidence="2">Glycosyl transferase family 1 domain-containing protein</fullName>
    </recommendedName>
</protein>
<dbReference type="Pfam" id="PF00534">
    <property type="entry name" value="Glycos_transf_1"/>
    <property type="match status" value="1"/>
</dbReference>
<dbReference type="STRING" id="1802519.A2961_01610"/>
<gene>
    <name evidence="3" type="ORF">A2961_01610</name>
</gene>
<dbReference type="CDD" id="cd03801">
    <property type="entry name" value="GT4_PimA-like"/>
    <property type="match status" value="1"/>
</dbReference>
<dbReference type="SUPFAM" id="SSF53756">
    <property type="entry name" value="UDP-Glycosyltransferase/glycogen phosphorylase"/>
    <property type="match status" value="1"/>
</dbReference>